<name>A0A151I920_9HYME</name>
<feature type="domain" description="Myb/SANT-like DNA-binding" evidence="6">
    <location>
        <begin position="9"/>
        <end position="86"/>
    </location>
</feature>
<dbReference type="Pfam" id="PF13873">
    <property type="entry name" value="Myb_DNA-bind_5"/>
    <property type="match status" value="1"/>
</dbReference>
<gene>
    <name evidence="7" type="ORF">ALC62_14218</name>
</gene>
<sequence length="104" mass="12496">MDQANKKERTKNFSESEKMLLIELIQERCKILENKTTNSISMKEKEDCWENLQINFMSRSNGVVRTVQSLKTCWENIKKRTKKQFAEEKQEIYKTGYYLFDICI</sequence>
<organism evidence="7 8">
    <name type="scientific">Cyphomyrmex costatus</name>
    <dbReference type="NCBI Taxonomy" id="456900"/>
    <lineage>
        <taxon>Eukaryota</taxon>
        <taxon>Metazoa</taxon>
        <taxon>Ecdysozoa</taxon>
        <taxon>Arthropoda</taxon>
        <taxon>Hexapoda</taxon>
        <taxon>Insecta</taxon>
        <taxon>Pterygota</taxon>
        <taxon>Neoptera</taxon>
        <taxon>Endopterygota</taxon>
        <taxon>Hymenoptera</taxon>
        <taxon>Apocrita</taxon>
        <taxon>Aculeata</taxon>
        <taxon>Formicoidea</taxon>
        <taxon>Formicidae</taxon>
        <taxon>Myrmicinae</taxon>
        <taxon>Cyphomyrmex</taxon>
    </lineage>
</organism>
<dbReference type="AlphaFoldDB" id="A0A151I920"/>
<dbReference type="EMBL" id="KQ978321">
    <property type="protein sequence ID" value="KYM95145.1"/>
    <property type="molecule type" value="Genomic_DNA"/>
</dbReference>
<evidence type="ECO:0000256" key="4">
    <source>
        <dbReference type="ARBA" id="ARBA00023163"/>
    </source>
</evidence>
<keyword evidence="8" id="KW-1185">Reference proteome</keyword>
<dbReference type="InterPro" id="IPR028002">
    <property type="entry name" value="Myb_DNA-bind_5"/>
</dbReference>
<accession>A0A151I920</accession>
<evidence type="ECO:0000256" key="1">
    <source>
        <dbReference type="ARBA" id="ARBA00011764"/>
    </source>
</evidence>
<evidence type="ECO:0000256" key="2">
    <source>
        <dbReference type="ARBA" id="ARBA00016807"/>
    </source>
</evidence>
<proteinExistence type="predicted"/>
<evidence type="ECO:0000256" key="3">
    <source>
        <dbReference type="ARBA" id="ARBA00023015"/>
    </source>
</evidence>
<dbReference type="PANTHER" id="PTHR21411:SF0">
    <property type="entry name" value="REGULATORY PROTEIN ZESTE"/>
    <property type="match status" value="1"/>
</dbReference>
<dbReference type="PANTHER" id="PTHR21411">
    <property type="entry name" value="APONTIC"/>
    <property type="match status" value="1"/>
</dbReference>
<reference evidence="7 8" key="1">
    <citation type="submission" date="2016-03" db="EMBL/GenBank/DDBJ databases">
        <title>Cyphomyrmex costatus WGS genome.</title>
        <authorList>
            <person name="Nygaard S."/>
            <person name="Hu H."/>
            <person name="Boomsma J."/>
            <person name="Zhang G."/>
        </authorList>
    </citation>
    <scope>NUCLEOTIDE SEQUENCE [LARGE SCALE GENOMIC DNA]</scope>
    <source>
        <strain evidence="7">MS0001</strain>
        <tissue evidence="7">Whole body</tissue>
    </source>
</reference>
<dbReference type="Proteomes" id="UP000078542">
    <property type="component" value="Unassembled WGS sequence"/>
</dbReference>
<keyword evidence="4" id="KW-0804">Transcription</keyword>
<evidence type="ECO:0000259" key="6">
    <source>
        <dbReference type="Pfam" id="PF13873"/>
    </source>
</evidence>
<evidence type="ECO:0000313" key="8">
    <source>
        <dbReference type="Proteomes" id="UP000078542"/>
    </source>
</evidence>
<evidence type="ECO:0000313" key="7">
    <source>
        <dbReference type="EMBL" id="KYM95145.1"/>
    </source>
</evidence>
<protein>
    <recommendedName>
        <fullName evidence="2">Regulatory protein zeste</fullName>
    </recommendedName>
</protein>
<comment type="function">
    <text evidence="5">Involved in transvection phenomena (= synapsis-dependent gene expression), where the synaptic pairing of chromosomes carrying genes with which zeste interacts influences the expression of these genes. Zeste binds to DNA and stimulates transcription from a nearby promoter.</text>
</comment>
<dbReference type="STRING" id="456900.A0A151I920"/>
<comment type="subunit">
    <text evidence="1">Self-associates forming complexes of several hundred monomers.</text>
</comment>
<evidence type="ECO:0000256" key="5">
    <source>
        <dbReference type="ARBA" id="ARBA00025466"/>
    </source>
</evidence>
<keyword evidence="3" id="KW-0805">Transcription regulation</keyword>